<dbReference type="RefSeq" id="WP_173139082.1">
    <property type="nucleotide sequence ID" value="NZ_JABMKX010000017.1"/>
</dbReference>
<feature type="chain" id="PRO_5045932654" description="Ig-like domain-containing protein" evidence="2">
    <location>
        <begin position="33"/>
        <end position="1866"/>
    </location>
</feature>
<feature type="region of interest" description="Disordered" evidence="1">
    <location>
        <begin position="996"/>
        <end position="1046"/>
    </location>
</feature>
<evidence type="ECO:0000256" key="1">
    <source>
        <dbReference type="SAM" id="MobiDB-lite"/>
    </source>
</evidence>
<evidence type="ECO:0000313" key="3">
    <source>
        <dbReference type="EMBL" id="NQX48688.1"/>
    </source>
</evidence>
<proteinExistence type="predicted"/>
<feature type="compositionally biased region" description="Low complexity" evidence="1">
    <location>
        <begin position="1005"/>
        <end position="1043"/>
    </location>
</feature>
<accession>A0ABX2DVE7</accession>
<evidence type="ECO:0008006" key="5">
    <source>
        <dbReference type="Google" id="ProtNLM"/>
    </source>
</evidence>
<organism evidence="3 4">
    <name type="scientific">Paenibacillus tritici</name>
    <dbReference type="NCBI Taxonomy" id="1873425"/>
    <lineage>
        <taxon>Bacteria</taxon>
        <taxon>Bacillati</taxon>
        <taxon>Bacillota</taxon>
        <taxon>Bacilli</taxon>
        <taxon>Bacillales</taxon>
        <taxon>Paenibacillaceae</taxon>
        <taxon>Paenibacillus</taxon>
    </lineage>
</organism>
<protein>
    <recommendedName>
        <fullName evidence="5">Ig-like domain-containing protein</fullName>
    </recommendedName>
</protein>
<sequence>MSRRLKRYTSLSLILSMLLSLLPGSLSGLAEAAGDDFEVTFPNGQHVGNLSYPADNTFLNFYTKVPGFKQTEEDKDAKYDWAKGDIFAGVDDNEATVQFQVKVADNPLLKNMAESGHAEMITGFAVLRRHSGVFWTRRSEIKVSIDGRDIISEKTGSSQKYNKSAKAIIKPDSIINIMVYGQGDDDGEAAGVRGFYLKFQDLKRPVIDNYTFTGNGAERLNDKINQRELYVKRDENITLSYNFNEPVRPTSVVEANSDYFLRHKLFINDPDTGLPAAGQQQYLQNTSFTKNTLDSYQKKIAYKYTGVPFHNSGNLPLRPLITGGTTGGAQMDLSLDNKLKEAVLSDAAGNKAVVNLNTVPSSGSNAWLDRKSGNPFDFDRGGFRVIVDAVRPKYSKTANGIQPEILTGVTLNKGDVIDFTLQMTEEAIAKTGWDEKKTFILFNNGMKAYYVIGKNTPNWTFRMTVPDGLAVETPLLKAVAISNDAKGGSEPIQMDTDVIQDYAGNLMIQPANYDGIHKEKIEPYGSDDSLANSKIDWANLFIDNTMPMIGYRFEAEGASATKYAKKGKVTIDANDPSIKVPHLDPTVADRGAERPSRGIYRPSNMSAEASPSVGLVYYWWSKEKADPFATVAGDHYAALKRYALSAKQPSEELYPGQFENVELSVVNNKTNLLAPPPEAFEEGNSGEWYLHTWTADMSWDSARELLQDEKKDVYKKTHEEQYKAWIAEAPGEEADKIFYADNQALAAVGQYGDESVWPLEDFKNDDSNWTHEVGVLKLDNQGPAITMAGGDSTTVQALVKDPHSGVNSVKYQWVKDGDSPASEKWADTPYSGSTVTRSTYEDIDEDGSYWLYLKAIDNAGNETVKTPQERAVVVSSEAAIPTQFTPEANPDFVKSHDVTFQITGVHPDYVGYAITDSSVHPNEDSKFTGLDVAKVSDSSPSAERKVNEDGAEAAEPVAPAESVAPVEPGPPAEPEVTASIGPVAILKFLASGPAEPELTPLAADETPAPDSSAEPATTPAASAEATEPAATPAASPEATEPAADNTDSKLAAKGLGATVSEATYSYVVPVNDKLNGTQYIHLMVKHSDRTYYYSKAYYFDNEAPVVYFSPEAVAYPLPQQKTSVSVSEFYSTTGLVSKYKWVRQQAGAEVPTESSAEWKDVPAGGSVSIDDKSLKAGEIAEYRLYVLAVDGAGNSSVTASAGTFKVSATTQPEAPVSNAKSSLIYLSGDEKDGYTAIVKLSLESEDKTGYEYSISPDNGVSWLNWKPYTNFVAVKVPTGDPKLLQVAVKYRTPGGLISTAAKLDVGEGTPTTVQPVYALATLSVNSPVNATVGADIEIALPPGIRVIPSKVNPSVPVRTGNSFKIYQNGYYSFDLTDLSDPDRTDTLYLVVKNIDGTAPEGTVEYSNMERTNGNVVAYLQSTSEPVTITNNGGKNAYTFKDNGTFVFEIKDAAGNTNTVEAIVKNINKEAPKVKVVRSYQYGENGSLTFGTVKDNGGNVLFSTGVTVTVEKADASAKAIKVISEAKSVTLTENGTAAFTVVDEYGNTAVIKEKVTTILSGPPEVDKITYTYVDADGKAVPADQIVTIGGQKYAKGKVKVTLSGSVAAPNKMFFGARPIQSGAAYTNQISTADGTFSYWRAFESSGAAVVTISDLLGNVNKVPVTIGGLDNTAPELTLNNETAGIVQNKKDFNFRTDLGGFTVSDNVSAAANVKVAISGLDLGKLGRQRVTYTAVDQVGNKTVVYQDVVVVKDGGLLIFGNDTLISASSGESALFNTNTLTFKVTGYNVMKVAGADKINQAGTFDILYYPGLYREGQLKLVKQKLTYAELVNSQFKVTFPKTGWYTIVVRTQERDREFATFFVGNMK</sequence>
<gene>
    <name evidence="3" type="ORF">HQN87_25535</name>
</gene>
<dbReference type="EMBL" id="JABMKX010000017">
    <property type="protein sequence ID" value="NQX48688.1"/>
    <property type="molecule type" value="Genomic_DNA"/>
</dbReference>
<name>A0ABX2DVE7_9BACL</name>
<feature type="signal peptide" evidence="2">
    <location>
        <begin position="1"/>
        <end position="32"/>
    </location>
</feature>
<keyword evidence="4" id="KW-1185">Reference proteome</keyword>
<feature type="region of interest" description="Disordered" evidence="1">
    <location>
        <begin position="933"/>
        <end position="976"/>
    </location>
</feature>
<evidence type="ECO:0000313" key="4">
    <source>
        <dbReference type="Proteomes" id="UP000711047"/>
    </source>
</evidence>
<evidence type="ECO:0000256" key="2">
    <source>
        <dbReference type="SAM" id="SignalP"/>
    </source>
</evidence>
<feature type="compositionally biased region" description="Low complexity" evidence="1">
    <location>
        <begin position="953"/>
        <end position="966"/>
    </location>
</feature>
<dbReference type="Proteomes" id="UP000711047">
    <property type="component" value="Unassembled WGS sequence"/>
</dbReference>
<feature type="region of interest" description="Disordered" evidence="1">
    <location>
        <begin position="580"/>
        <end position="603"/>
    </location>
</feature>
<keyword evidence="2" id="KW-0732">Signal</keyword>
<comment type="caution">
    <text evidence="3">The sequence shown here is derived from an EMBL/GenBank/DDBJ whole genome shotgun (WGS) entry which is preliminary data.</text>
</comment>
<reference evidence="3 4" key="1">
    <citation type="submission" date="2020-05" db="EMBL/GenBank/DDBJ databases">
        <title>Paenibacillus glebae, sp. nov., Paenibacillus humi sp. nov., Paenibacillus pedi sp. nov., Paenibacillus terrestris sp. nov. and Paenibacillus terricola sp. nov., isolated from a forest top soil sample.</title>
        <authorList>
            <person name="Qi S."/>
            <person name="Carlier A."/>
            <person name="Cnockaert M."/>
            <person name="Vandamme P."/>
        </authorList>
    </citation>
    <scope>NUCLEOTIDE SEQUENCE [LARGE SCALE GENOMIC DNA]</scope>
    <source>
        <strain evidence="3 4">LMG 29502</strain>
    </source>
</reference>